<dbReference type="Proteomes" id="UP000775213">
    <property type="component" value="Unassembled WGS sequence"/>
</dbReference>
<keyword evidence="3" id="KW-1185">Reference proteome</keyword>
<protein>
    <submittedName>
        <fullName evidence="2">Uncharacterized protein</fullName>
    </submittedName>
</protein>
<keyword evidence="1" id="KW-0812">Transmembrane</keyword>
<comment type="caution">
    <text evidence="2">The sequence shown here is derived from an EMBL/GenBank/DDBJ whole genome shotgun (WGS) entry which is preliminary data.</text>
</comment>
<reference evidence="2 3" key="1">
    <citation type="journal article" date="2021" name="Hortic Res">
        <title>Chromosome-scale assembly of the Dendrobium chrysotoxum genome enhances the understanding of orchid evolution.</title>
        <authorList>
            <person name="Zhang Y."/>
            <person name="Zhang G.Q."/>
            <person name="Zhang D."/>
            <person name="Liu X.D."/>
            <person name="Xu X.Y."/>
            <person name="Sun W.H."/>
            <person name="Yu X."/>
            <person name="Zhu X."/>
            <person name="Wang Z.W."/>
            <person name="Zhao X."/>
            <person name="Zhong W.Y."/>
            <person name="Chen H."/>
            <person name="Yin W.L."/>
            <person name="Huang T."/>
            <person name="Niu S.C."/>
            <person name="Liu Z.J."/>
        </authorList>
    </citation>
    <scope>NUCLEOTIDE SEQUENCE [LARGE SCALE GENOMIC DNA]</scope>
    <source>
        <strain evidence="2">Lindl</strain>
    </source>
</reference>
<evidence type="ECO:0000313" key="2">
    <source>
        <dbReference type="EMBL" id="KAH0434205.1"/>
    </source>
</evidence>
<evidence type="ECO:0000313" key="3">
    <source>
        <dbReference type="Proteomes" id="UP000775213"/>
    </source>
</evidence>
<keyword evidence="1" id="KW-0472">Membrane</keyword>
<proteinExistence type="predicted"/>
<feature type="transmembrane region" description="Helical" evidence="1">
    <location>
        <begin position="30"/>
        <end position="55"/>
    </location>
</feature>
<gene>
    <name evidence="2" type="ORF">IEQ34_026885</name>
</gene>
<sequence>MYAERKFWESLSKEKVKWCRIGRSHSARKISFLFGSALGITSEAFKCISIIFFIISSKFSNLPAITEIRSFIDPTSTRSYPTSPSNFSSNVSILLLTIGARIKALTAKINNFNDVSETSPEWGSIRRGNRREPAEDGPPSLLPLIVNRIHQSNVDPIEVFFDGVVEVKTDVEERGLEDVNVIIFVKYQSVFVVNNYSSRGLQLQRIEPIERSHLETFEALQNSLWNEMITFKKLSFMRDDI</sequence>
<dbReference type="AlphaFoldDB" id="A0AAV7FKR7"/>
<organism evidence="2 3">
    <name type="scientific">Dendrobium chrysotoxum</name>
    <name type="common">Orchid</name>
    <dbReference type="NCBI Taxonomy" id="161865"/>
    <lineage>
        <taxon>Eukaryota</taxon>
        <taxon>Viridiplantae</taxon>
        <taxon>Streptophyta</taxon>
        <taxon>Embryophyta</taxon>
        <taxon>Tracheophyta</taxon>
        <taxon>Spermatophyta</taxon>
        <taxon>Magnoliopsida</taxon>
        <taxon>Liliopsida</taxon>
        <taxon>Asparagales</taxon>
        <taxon>Orchidaceae</taxon>
        <taxon>Epidendroideae</taxon>
        <taxon>Malaxideae</taxon>
        <taxon>Dendrobiinae</taxon>
        <taxon>Dendrobium</taxon>
    </lineage>
</organism>
<keyword evidence="1" id="KW-1133">Transmembrane helix</keyword>
<dbReference type="EMBL" id="JAGFBR010000800">
    <property type="protein sequence ID" value="KAH0434205.1"/>
    <property type="molecule type" value="Genomic_DNA"/>
</dbReference>
<accession>A0AAV7FKR7</accession>
<name>A0AAV7FKR7_DENCH</name>
<evidence type="ECO:0000256" key="1">
    <source>
        <dbReference type="SAM" id="Phobius"/>
    </source>
</evidence>